<sequence length="640" mass="71149">MEYALFSMAELLGEDGPLARQIEGFAPRHQQQEMAEAVAKALEEGQTLVTEAGTGTGKTFAYLVPALLSEMKVIISTGTKHLQDQLYHRDLPLVKNALGVSARLALLKGRANYLCLHRLHLFAQEGKTGHSRLAADLVKVQQWARQTATGDTSELSVIPEDSPLWPRVTSTADNCFGQDCPSFSECHLMAARRQAQEADILVINHHLLLSDMALREEGHGDLLPTAGAYILDEAHQLPEIASRFFGQRVSSRQLVELARDSVAEQLNDAPDMPGIRETCQRLEKATADFRLALGLGERRLAWGEVANTPSVIKALEKLSQALGDLEAELELAAVRGKGLENCFKRCGSLQEQIAVFSEEASEDFVYWFEARSRSFILSASPLEISENFQAYMGRQQSAWIFTSATMAVGDRFDHFNRQLGLDTAITHRWESPFDFGRQALLYQPTGLPDPHHPDYTREVIKAALPVLAASCGRAFLLFTSHRALKEAHSLLQEQITFPLLVQGSAPRSELLSRFRTLGNAVLLGTSSFWEGVDVRGEALSCVIIDKLPFAAPDEPLLQARIEAIRRRGGNPFMDYQLPSAIIQLKQGVGRLIRDTHDRGVLMLCDPRLRSKSYGRLFLRSLPRIAQSRDIKEVEAFFRIG</sequence>
<dbReference type="GO" id="GO:0003678">
    <property type="term" value="F:DNA helicase activity"/>
    <property type="evidence" value="ECO:0007669"/>
    <property type="project" value="TreeGrafter"/>
</dbReference>
<dbReference type="PANTHER" id="PTHR11472:SF34">
    <property type="entry name" value="REGULATOR OF TELOMERE ELONGATION HELICASE 1"/>
    <property type="match status" value="1"/>
</dbReference>
<dbReference type="InterPro" id="IPR011545">
    <property type="entry name" value="DEAD/DEAH_box_helicase_dom"/>
</dbReference>
<dbReference type="GO" id="GO:0005524">
    <property type="term" value="F:ATP binding"/>
    <property type="evidence" value="ECO:0007669"/>
    <property type="project" value="UniProtKB-KW"/>
</dbReference>
<comment type="similarity">
    <text evidence="4">Belongs to the helicase family. DinG subfamily.</text>
</comment>
<keyword evidence="2" id="KW-0378">Hydrolase</keyword>
<dbReference type="EMBL" id="CP001798">
    <property type="protein sequence ID" value="ADE15126.1"/>
    <property type="molecule type" value="Genomic_DNA"/>
</dbReference>
<name>D5C4E2_NITHN</name>
<evidence type="ECO:0000256" key="3">
    <source>
        <dbReference type="ARBA" id="ARBA00022840"/>
    </source>
</evidence>
<dbReference type="Pfam" id="PF13307">
    <property type="entry name" value="Helicase_C_2"/>
    <property type="match status" value="1"/>
</dbReference>
<dbReference type="eggNOG" id="COG1199">
    <property type="taxonomic scope" value="Bacteria"/>
</dbReference>
<dbReference type="SMART" id="SM00491">
    <property type="entry name" value="HELICc2"/>
    <property type="match status" value="1"/>
</dbReference>
<evidence type="ECO:0000313" key="7">
    <source>
        <dbReference type="Proteomes" id="UP000001844"/>
    </source>
</evidence>
<reference evidence="7" key="1">
    <citation type="submission" date="2010-04" db="EMBL/GenBank/DDBJ databases">
        <title>Complete genome sequence of Nitrosococcus halophilus Nc4, a salt-adapted, aerobic obligate ammonia-oxidizing sulfur purple bacterium.</title>
        <authorList>
            <consortium name="US DOE Joint Genome Institute"/>
            <person name="Campbell M.A."/>
            <person name="Malfatti S.A."/>
            <person name="Chain P.S.G."/>
            <person name="Heidelberg J.F."/>
            <person name="Ward B.B."/>
            <person name="Klotz M.G."/>
        </authorList>
    </citation>
    <scope>NUCLEOTIDE SEQUENCE [LARGE SCALE GENOMIC DNA]</scope>
    <source>
        <strain evidence="7">Nc4</strain>
    </source>
</reference>
<dbReference type="OrthoDB" id="9805194at2"/>
<evidence type="ECO:0000256" key="2">
    <source>
        <dbReference type="ARBA" id="ARBA00022801"/>
    </source>
</evidence>
<dbReference type="GO" id="GO:0016818">
    <property type="term" value="F:hydrolase activity, acting on acid anhydrides, in phosphorus-containing anhydrides"/>
    <property type="evidence" value="ECO:0007669"/>
    <property type="project" value="InterPro"/>
</dbReference>
<keyword evidence="7" id="KW-1185">Reference proteome</keyword>
<dbReference type="AlphaFoldDB" id="D5C4E2"/>
<dbReference type="STRING" id="472759.Nhal_2019"/>
<evidence type="ECO:0000259" key="5">
    <source>
        <dbReference type="PROSITE" id="PS51193"/>
    </source>
</evidence>
<evidence type="ECO:0000313" key="6">
    <source>
        <dbReference type="EMBL" id="ADE15126.1"/>
    </source>
</evidence>
<dbReference type="PANTHER" id="PTHR11472">
    <property type="entry name" value="DNA REPAIR DEAD HELICASE RAD3/XP-D SUBFAMILY MEMBER"/>
    <property type="match status" value="1"/>
</dbReference>
<dbReference type="InterPro" id="IPR027417">
    <property type="entry name" value="P-loop_NTPase"/>
</dbReference>
<dbReference type="Gene3D" id="3.40.50.300">
    <property type="entry name" value="P-loop containing nucleotide triphosphate hydrolases"/>
    <property type="match status" value="2"/>
</dbReference>
<dbReference type="Proteomes" id="UP000001844">
    <property type="component" value="Chromosome"/>
</dbReference>
<dbReference type="HOGENOM" id="CLU_012117_2_2_6"/>
<dbReference type="SUPFAM" id="SSF52540">
    <property type="entry name" value="P-loop containing nucleoside triphosphate hydrolases"/>
    <property type="match status" value="2"/>
</dbReference>
<organism evidence="6 7">
    <name type="scientific">Nitrosococcus halophilus (strain Nc4)</name>
    <dbReference type="NCBI Taxonomy" id="472759"/>
    <lineage>
        <taxon>Bacteria</taxon>
        <taxon>Pseudomonadati</taxon>
        <taxon>Pseudomonadota</taxon>
        <taxon>Gammaproteobacteria</taxon>
        <taxon>Chromatiales</taxon>
        <taxon>Chromatiaceae</taxon>
        <taxon>Nitrosococcus</taxon>
    </lineage>
</organism>
<feature type="domain" description="Helicase ATP-binding" evidence="5">
    <location>
        <begin position="17"/>
        <end position="322"/>
    </location>
</feature>
<evidence type="ECO:0000256" key="4">
    <source>
        <dbReference type="ARBA" id="ARBA00038058"/>
    </source>
</evidence>
<dbReference type="Pfam" id="PF00270">
    <property type="entry name" value="DEAD"/>
    <property type="match status" value="1"/>
</dbReference>
<dbReference type="PROSITE" id="PS51193">
    <property type="entry name" value="HELICASE_ATP_BIND_2"/>
    <property type="match status" value="1"/>
</dbReference>
<proteinExistence type="inferred from homology"/>
<dbReference type="GO" id="GO:0006281">
    <property type="term" value="P:DNA repair"/>
    <property type="evidence" value="ECO:0007669"/>
    <property type="project" value="TreeGrafter"/>
</dbReference>
<gene>
    <name evidence="6" type="ordered locus">Nhal_2019</name>
</gene>
<keyword evidence="3" id="KW-0067">ATP-binding</keyword>
<dbReference type="GO" id="GO:0003676">
    <property type="term" value="F:nucleic acid binding"/>
    <property type="evidence" value="ECO:0007669"/>
    <property type="project" value="InterPro"/>
</dbReference>
<protein>
    <submittedName>
        <fullName evidence="6">Helicase c2</fullName>
    </submittedName>
</protein>
<evidence type="ECO:0000256" key="1">
    <source>
        <dbReference type="ARBA" id="ARBA00022741"/>
    </source>
</evidence>
<accession>D5C4E2</accession>
<dbReference type="RefSeq" id="WP_013032992.1">
    <property type="nucleotide sequence ID" value="NC_013960.1"/>
</dbReference>
<dbReference type="InterPro" id="IPR014013">
    <property type="entry name" value="Helic_SF1/SF2_ATP-bd_DinG/Rad3"/>
</dbReference>
<dbReference type="KEGG" id="nhl:Nhal_2019"/>
<keyword evidence="1" id="KW-0547">Nucleotide-binding</keyword>
<dbReference type="InterPro" id="IPR006555">
    <property type="entry name" value="ATP-dep_Helicase_C"/>
</dbReference>
<keyword evidence="6" id="KW-0347">Helicase</keyword>
<dbReference type="InterPro" id="IPR045028">
    <property type="entry name" value="DinG/Rad3-like"/>
</dbReference>